<dbReference type="SUPFAM" id="SSF57716">
    <property type="entry name" value="Glucocorticoid receptor-like (DNA-binding domain)"/>
    <property type="match status" value="1"/>
</dbReference>
<organism evidence="13 14">
    <name type="scientific">Mytilus coruscus</name>
    <name type="common">Sea mussel</name>
    <dbReference type="NCBI Taxonomy" id="42192"/>
    <lineage>
        <taxon>Eukaryota</taxon>
        <taxon>Metazoa</taxon>
        <taxon>Spiralia</taxon>
        <taxon>Lophotrochozoa</taxon>
        <taxon>Mollusca</taxon>
        <taxon>Bivalvia</taxon>
        <taxon>Autobranchia</taxon>
        <taxon>Pteriomorphia</taxon>
        <taxon>Mytilida</taxon>
        <taxon>Mytiloidea</taxon>
        <taxon>Mytilidae</taxon>
        <taxon>Mytilinae</taxon>
        <taxon>Mytilus</taxon>
    </lineage>
</organism>
<dbReference type="Proteomes" id="UP000507470">
    <property type="component" value="Unassembled WGS sequence"/>
</dbReference>
<keyword evidence="8 10" id="KW-0675">Receptor</keyword>
<evidence type="ECO:0000256" key="2">
    <source>
        <dbReference type="ARBA" id="ARBA00022723"/>
    </source>
</evidence>
<gene>
    <name evidence="13" type="ORF">MCOR_8222</name>
</gene>
<dbReference type="CDD" id="cd07165">
    <property type="entry name" value="NR_DBD_DmE78_like"/>
    <property type="match status" value="1"/>
</dbReference>
<dbReference type="PANTHER" id="PTHR45805:SF10">
    <property type="entry name" value="ECDYSONE-INDUCED PROTEIN 78C"/>
    <property type="match status" value="1"/>
</dbReference>
<dbReference type="InterPro" id="IPR000536">
    <property type="entry name" value="Nucl_hrmn_rcpt_lig-bd"/>
</dbReference>
<dbReference type="InterPro" id="IPR035500">
    <property type="entry name" value="NHR-like_dom_sf"/>
</dbReference>
<dbReference type="AlphaFoldDB" id="A0A6J8AJI6"/>
<proteinExistence type="inferred from homology"/>
<feature type="domain" description="NR LBD" evidence="12">
    <location>
        <begin position="203"/>
        <end position="454"/>
    </location>
</feature>
<keyword evidence="14" id="KW-1185">Reference proteome</keyword>
<evidence type="ECO:0000256" key="4">
    <source>
        <dbReference type="ARBA" id="ARBA00022833"/>
    </source>
</evidence>
<dbReference type="InterPro" id="IPR013088">
    <property type="entry name" value="Znf_NHR/GATA"/>
</dbReference>
<evidence type="ECO:0000256" key="3">
    <source>
        <dbReference type="ARBA" id="ARBA00022771"/>
    </source>
</evidence>
<dbReference type="InterPro" id="IPR001628">
    <property type="entry name" value="Znf_hrmn_rcpt"/>
</dbReference>
<dbReference type="GO" id="GO:0008270">
    <property type="term" value="F:zinc ion binding"/>
    <property type="evidence" value="ECO:0007669"/>
    <property type="project" value="UniProtKB-KW"/>
</dbReference>
<evidence type="ECO:0000256" key="5">
    <source>
        <dbReference type="ARBA" id="ARBA00023015"/>
    </source>
</evidence>
<dbReference type="Pfam" id="PF00104">
    <property type="entry name" value="Hormone_recep"/>
    <property type="match status" value="1"/>
</dbReference>
<dbReference type="PANTHER" id="PTHR45805">
    <property type="entry name" value="NUCLEAR HORMONE RECEPTOR HR3-RELATED"/>
    <property type="match status" value="1"/>
</dbReference>
<dbReference type="EMBL" id="CACVKT020001498">
    <property type="protein sequence ID" value="CAC5368776.1"/>
    <property type="molecule type" value="Genomic_DNA"/>
</dbReference>
<sequence length="460" mass="52600">MDHPSYSAANVASSSECTRDQLPSIFLQNQQSIENRNLLFNQSLHQLQQHDNQLSQSTEALHVGYEDIDQKPDLAKISKESVIQPADSNTPKQQFVPCKVCGDRASGFHYGVTSCEGCKGFFRRSIQKQIEYRCLRDGKCMVIRLNRNRCQYCRFKKCLAVGMSRDSVRYGRVPKRSKSVDDPFGGSSDLYPDDSAAESRHLALYDIILNISQAHHAHCAVTEDKIKLLQRKHSTLMQRISIPSSQVNFTDEQLETQKLSMWSSLAHSITPAVNRVVEFAKRVPSFTELTQDDQLLLIKGGFFEIWLTRMAGMFSKFDGMLTFEDGSMIQRDELSVVFTPEFVNSMFELAASIHQLKLNDTEIGIFTAIVLTTHDRRGLQGPKYVESIQDKLLEALKLQISRNHSTEENLFGNTIVKLPHLRTVGIQHNEILEWYRSHWEKVKLPPLFAEIYDIQKHEDE</sequence>
<reference evidence="13 14" key="1">
    <citation type="submission" date="2020-06" db="EMBL/GenBank/DDBJ databases">
        <authorList>
            <person name="Li R."/>
            <person name="Bekaert M."/>
        </authorList>
    </citation>
    <scope>NUCLEOTIDE SEQUENCE [LARGE SCALE GENOMIC DNA]</scope>
    <source>
        <strain evidence="14">wild</strain>
    </source>
</reference>
<dbReference type="SMART" id="SM00430">
    <property type="entry name" value="HOLI"/>
    <property type="match status" value="1"/>
</dbReference>
<dbReference type="GO" id="GO:0003700">
    <property type="term" value="F:DNA-binding transcription factor activity"/>
    <property type="evidence" value="ECO:0007669"/>
    <property type="project" value="InterPro"/>
</dbReference>
<keyword evidence="9 10" id="KW-0539">Nucleus</keyword>
<accession>A0A6J8AJI6</accession>
<dbReference type="Gene3D" id="3.30.50.10">
    <property type="entry name" value="Erythroid Transcription Factor GATA-1, subunit A"/>
    <property type="match status" value="1"/>
</dbReference>
<dbReference type="Gene3D" id="1.10.565.10">
    <property type="entry name" value="Retinoid X Receptor"/>
    <property type="match status" value="1"/>
</dbReference>
<protein>
    <recommendedName>
        <fullName evidence="15">Ecdysone-induced protein 78C</fullName>
    </recommendedName>
</protein>
<dbReference type="PRINTS" id="PR00398">
    <property type="entry name" value="STRDHORMONER"/>
</dbReference>
<evidence type="ECO:0000259" key="12">
    <source>
        <dbReference type="PROSITE" id="PS51843"/>
    </source>
</evidence>
<evidence type="ECO:0000313" key="13">
    <source>
        <dbReference type="EMBL" id="CAC5368776.1"/>
    </source>
</evidence>
<keyword evidence="3 10" id="KW-0863">Zinc-finger</keyword>
<evidence type="ECO:0000313" key="14">
    <source>
        <dbReference type="Proteomes" id="UP000507470"/>
    </source>
</evidence>
<keyword evidence="4 10" id="KW-0862">Zinc</keyword>
<dbReference type="PROSITE" id="PS00031">
    <property type="entry name" value="NUCLEAR_REC_DBD_1"/>
    <property type="match status" value="1"/>
</dbReference>
<dbReference type="InterPro" id="IPR001723">
    <property type="entry name" value="Nuclear_hrmn_rcpt"/>
</dbReference>
<evidence type="ECO:0000256" key="1">
    <source>
        <dbReference type="ARBA" id="ARBA00004123"/>
    </source>
</evidence>
<dbReference type="PROSITE" id="PS51030">
    <property type="entry name" value="NUCLEAR_REC_DBD_2"/>
    <property type="match status" value="1"/>
</dbReference>
<evidence type="ECO:0000256" key="6">
    <source>
        <dbReference type="ARBA" id="ARBA00023125"/>
    </source>
</evidence>
<evidence type="ECO:0008006" key="15">
    <source>
        <dbReference type="Google" id="ProtNLM"/>
    </source>
</evidence>
<keyword evidence="2 10" id="KW-0479">Metal-binding</keyword>
<feature type="domain" description="Nuclear receptor" evidence="11">
    <location>
        <begin position="95"/>
        <end position="170"/>
    </location>
</feature>
<comment type="similarity">
    <text evidence="10">Belongs to the nuclear hormone receptor family.</text>
</comment>
<dbReference type="GO" id="GO:0043565">
    <property type="term" value="F:sequence-specific DNA binding"/>
    <property type="evidence" value="ECO:0007669"/>
    <property type="project" value="InterPro"/>
</dbReference>
<evidence type="ECO:0000256" key="8">
    <source>
        <dbReference type="ARBA" id="ARBA00023170"/>
    </source>
</evidence>
<keyword evidence="6 10" id="KW-0238">DNA-binding</keyword>
<dbReference type="FunFam" id="3.30.50.10:FF:000044">
    <property type="entry name" value="retinoic acid receptor beta isoform X4"/>
    <property type="match status" value="1"/>
</dbReference>
<evidence type="ECO:0000256" key="9">
    <source>
        <dbReference type="ARBA" id="ARBA00023242"/>
    </source>
</evidence>
<dbReference type="PRINTS" id="PR00047">
    <property type="entry name" value="STROIDFINGER"/>
</dbReference>
<dbReference type="OrthoDB" id="5771769at2759"/>
<dbReference type="PROSITE" id="PS51843">
    <property type="entry name" value="NR_LBD"/>
    <property type="match status" value="1"/>
</dbReference>
<dbReference type="GO" id="GO:0005634">
    <property type="term" value="C:nucleus"/>
    <property type="evidence" value="ECO:0007669"/>
    <property type="project" value="UniProtKB-SubCell"/>
</dbReference>
<dbReference type="SUPFAM" id="SSF48508">
    <property type="entry name" value="Nuclear receptor ligand-binding domain"/>
    <property type="match status" value="1"/>
</dbReference>
<evidence type="ECO:0000259" key="11">
    <source>
        <dbReference type="PROSITE" id="PS51030"/>
    </source>
</evidence>
<name>A0A6J8AJI6_MYTCO</name>
<evidence type="ECO:0000256" key="10">
    <source>
        <dbReference type="RuleBase" id="RU004334"/>
    </source>
</evidence>
<keyword evidence="5 10" id="KW-0805">Transcription regulation</keyword>
<evidence type="ECO:0000256" key="7">
    <source>
        <dbReference type="ARBA" id="ARBA00023163"/>
    </source>
</evidence>
<dbReference type="SMART" id="SM00399">
    <property type="entry name" value="ZnF_C4"/>
    <property type="match status" value="1"/>
</dbReference>
<dbReference type="Pfam" id="PF00105">
    <property type="entry name" value="zf-C4"/>
    <property type="match status" value="1"/>
</dbReference>
<comment type="subcellular location">
    <subcellularLocation>
        <location evidence="1 10">Nucleus</location>
    </subcellularLocation>
</comment>
<keyword evidence="7 10" id="KW-0804">Transcription</keyword>